<evidence type="ECO:0000313" key="3">
    <source>
        <dbReference type="Proteomes" id="UP000078272"/>
    </source>
</evidence>
<evidence type="ECO:0000313" key="2">
    <source>
        <dbReference type="EMBL" id="KTQ96367.1"/>
    </source>
</evidence>
<dbReference type="PATRIC" id="fig|401562.3.peg.966"/>
<name>A0A175RA77_9HYPH</name>
<protein>
    <recommendedName>
        <fullName evidence="1">DUF6878 domain-containing protein</fullName>
    </recommendedName>
</protein>
<organism evidence="2 3">
    <name type="scientific">Aureimonas ureilytica</name>
    <dbReference type="NCBI Taxonomy" id="401562"/>
    <lineage>
        <taxon>Bacteria</taxon>
        <taxon>Pseudomonadati</taxon>
        <taxon>Pseudomonadota</taxon>
        <taxon>Alphaproteobacteria</taxon>
        <taxon>Hyphomicrobiales</taxon>
        <taxon>Aurantimonadaceae</taxon>
        <taxon>Aureimonas</taxon>
    </lineage>
</organism>
<sequence>MPVAHDNLEASIRDANKATVFNALALAGITRAVVSFDGYGDSGQIENIEAETADGPIDLPDARLHVLVAEWGQALPVEQDLSIADLIERLVYDYLGTTHPGWQDGEGAYGEFVFDVATGTITLDHNDRYIDSEHSTHEF</sequence>
<dbReference type="InterPro" id="IPR049243">
    <property type="entry name" value="DUF6878"/>
</dbReference>
<dbReference type="AlphaFoldDB" id="A0A175RA77"/>
<proteinExistence type="predicted"/>
<evidence type="ECO:0000259" key="1">
    <source>
        <dbReference type="Pfam" id="PF21798"/>
    </source>
</evidence>
<dbReference type="Proteomes" id="UP000078272">
    <property type="component" value="Unassembled WGS sequence"/>
</dbReference>
<dbReference type="EMBL" id="LDPZ01000016">
    <property type="protein sequence ID" value="KTQ96367.1"/>
    <property type="molecule type" value="Genomic_DNA"/>
</dbReference>
<accession>A0A175RA77</accession>
<dbReference type="Pfam" id="PF21798">
    <property type="entry name" value="DUF6878"/>
    <property type="match status" value="1"/>
</dbReference>
<feature type="domain" description="DUF6878" evidence="1">
    <location>
        <begin position="13"/>
        <end position="139"/>
    </location>
</feature>
<reference evidence="2 3" key="1">
    <citation type="journal article" date="2016" name="Front. Microbiol.">
        <title>Genomic Resource of Rice Seed Associated Bacteria.</title>
        <authorList>
            <person name="Midha S."/>
            <person name="Bansal K."/>
            <person name="Sharma S."/>
            <person name="Kumar N."/>
            <person name="Patil P.P."/>
            <person name="Chaudhry V."/>
            <person name="Patil P.B."/>
        </authorList>
    </citation>
    <scope>NUCLEOTIDE SEQUENCE [LARGE SCALE GENOMIC DNA]</scope>
    <source>
        <strain evidence="2 3">NS226</strain>
    </source>
</reference>
<comment type="caution">
    <text evidence="2">The sequence shown here is derived from an EMBL/GenBank/DDBJ whole genome shotgun (WGS) entry which is preliminary data.</text>
</comment>
<gene>
    <name evidence="2" type="ORF">NS226_08110</name>
</gene>